<accession>A0A2A9D2C5</accession>
<dbReference type="CDD" id="cd01310">
    <property type="entry name" value="TatD_DNAse"/>
    <property type="match status" value="1"/>
</dbReference>
<feature type="binding site" evidence="2">
    <location>
        <position position="139"/>
    </location>
    <ligand>
        <name>a divalent metal cation</name>
        <dbReference type="ChEBI" id="CHEBI:60240"/>
        <label>1</label>
    </ligand>
</feature>
<feature type="binding site" evidence="2">
    <location>
        <position position="200"/>
    </location>
    <ligand>
        <name>a divalent metal cation</name>
        <dbReference type="ChEBI" id="CHEBI:60240"/>
        <label>2</label>
    </ligand>
</feature>
<dbReference type="GO" id="GO:0046872">
    <property type="term" value="F:metal ion binding"/>
    <property type="evidence" value="ECO:0007669"/>
    <property type="project" value="UniProtKB-KW"/>
</dbReference>
<evidence type="ECO:0000313" key="4">
    <source>
        <dbReference type="Proteomes" id="UP000224915"/>
    </source>
</evidence>
<dbReference type="PIRSF" id="PIRSF005902">
    <property type="entry name" value="DNase_TatD"/>
    <property type="match status" value="1"/>
</dbReference>
<dbReference type="PROSITE" id="PS01091">
    <property type="entry name" value="TATD_3"/>
    <property type="match status" value="1"/>
</dbReference>
<feature type="binding site" evidence="2">
    <location>
        <position position="250"/>
    </location>
    <ligand>
        <name>a divalent metal cation</name>
        <dbReference type="ChEBI" id="CHEBI:60240"/>
        <label>1</label>
    </ligand>
</feature>
<keyword evidence="4" id="KW-1185">Reference proteome</keyword>
<reference evidence="3 4" key="1">
    <citation type="submission" date="2017-10" db="EMBL/GenBank/DDBJ databases">
        <title>Sequencing the genomes of 1000 actinobacteria strains.</title>
        <authorList>
            <person name="Klenk H.-P."/>
        </authorList>
    </citation>
    <scope>NUCLEOTIDE SEQUENCE [LARGE SCALE GENOMIC DNA]</scope>
    <source>
        <strain evidence="3 4">DSM 21801</strain>
    </source>
</reference>
<dbReference type="EMBL" id="PDJD01000001">
    <property type="protein sequence ID" value="PFG20486.1"/>
    <property type="molecule type" value="Genomic_DNA"/>
</dbReference>
<dbReference type="GO" id="GO:0016788">
    <property type="term" value="F:hydrolase activity, acting on ester bonds"/>
    <property type="evidence" value="ECO:0007669"/>
    <property type="project" value="InterPro"/>
</dbReference>
<sequence length="302" mass="32578">MAKKRERGWPPAPEPLPLPVVDNHTHLLGAVDVLPEGEPVPTAREELDWARAAGVDRVVQVACDLDAIGPSQGLVRDHAQVALAVAIHPNEAVLHAGVREVAPDGLEPDPRARHERSLAEAIDAVAQAACGERVVAIGETGLDFFRAGESGRVAQREAFRAHIALAKELDLPLQIHDRDAHAEVIEILLADGAPERTVFHCFSGDAAMARVAAEHGWYLSIAGPVTFRANEAAREAVAAVPLESLLVETDAPYLTPHPMRGRPNGPYLLPHTVREIARVRGVDVETVCRVTRETTQGVYGVW</sequence>
<dbReference type="Gene3D" id="3.20.20.140">
    <property type="entry name" value="Metal-dependent hydrolases"/>
    <property type="match status" value="1"/>
</dbReference>
<dbReference type="InterPro" id="IPR018228">
    <property type="entry name" value="DNase_TatD-rel_CS"/>
</dbReference>
<evidence type="ECO:0000256" key="2">
    <source>
        <dbReference type="PIRSR" id="PIRSR005902-1"/>
    </source>
</evidence>
<dbReference type="OrthoDB" id="9810005at2"/>
<dbReference type="AlphaFoldDB" id="A0A2A9D2C5"/>
<organism evidence="3 4">
    <name type="scientific">Serinibacter salmoneus</name>
    <dbReference type="NCBI Taxonomy" id="556530"/>
    <lineage>
        <taxon>Bacteria</taxon>
        <taxon>Bacillati</taxon>
        <taxon>Actinomycetota</taxon>
        <taxon>Actinomycetes</taxon>
        <taxon>Micrococcales</taxon>
        <taxon>Beutenbergiaceae</taxon>
        <taxon>Serinibacter</taxon>
    </lineage>
</organism>
<gene>
    <name evidence="3" type="ORF">ATL40_2087</name>
</gene>
<feature type="binding site" evidence="2">
    <location>
        <position position="26"/>
    </location>
    <ligand>
        <name>a divalent metal cation</name>
        <dbReference type="ChEBI" id="CHEBI:60240"/>
        <label>1</label>
    </ligand>
</feature>
<protein>
    <submittedName>
        <fullName evidence="3">TatD DNase family protein</fullName>
    </submittedName>
</protein>
<name>A0A2A9D2C5_9MICO</name>
<dbReference type="Pfam" id="PF01026">
    <property type="entry name" value="TatD_DNase"/>
    <property type="match status" value="1"/>
</dbReference>
<feature type="binding site" evidence="2">
    <location>
        <position position="176"/>
    </location>
    <ligand>
        <name>a divalent metal cation</name>
        <dbReference type="ChEBI" id="CHEBI:60240"/>
        <label>2</label>
    </ligand>
</feature>
<evidence type="ECO:0000256" key="1">
    <source>
        <dbReference type="ARBA" id="ARBA00022801"/>
    </source>
</evidence>
<dbReference type="RefSeq" id="WP_098469452.1">
    <property type="nucleotide sequence ID" value="NZ_PDJD01000001.1"/>
</dbReference>
<comment type="caution">
    <text evidence="3">The sequence shown here is derived from an EMBL/GenBank/DDBJ whole genome shotgun (WGS) entry which is preliminary data.</text>
</comment>
<dbReference type="SUPFAM" id="SSF51556">
    <property type="entry name" value="Metallo-dependent hydrolases"/>
    <property type="match status" value="1"/>
</dbReference>
<evidence type="ECO:0000313" key="3">
    <source>
        <dbReference type="EMBL" id="PFG20486.1"/>
    </source>
</evidence>
<dbReference type="InterPro" id="IPR032466">
    <property type="entry name" value="Metal_Hydrolase"/>
</dbReference>
<feature type="binding site" evidence="2">
    <location>
        <position position="24"/>
    </location>
    <ligand>
        <name>a divalent metal cation</name>
        <dbReference type="ChEBI" id="CHEBI:60240"/>
        <label>1</label>
    </ligand>
</feature>
<dbReference type="PANTHER" id="PTHR46124">
    <property type="entry name" value="D-AMINOACYL-TRNA DEACYLASE"/>
    <property type="match status" value="1"/>
</dbReference>
<proteinExistence type="predicted"/>
<keyword evidence="2" id="KW-0479">Metal-binding</keyword>
<dbReference type="PANTHER" id="PTHR46124:SF2">
    <property type="entry name" value="D-AMINOACYL-TRNA DEACYLASE"/>
    <property type="match status" value="1"/>
</dbReference>
<dbReference type="Proteomes" id="UP000224915">
    <property type="component" value="Unassembled WGS sequence"/>
</dbReference>
<dbReference type="InterPro" id="IPR001130">
    <property type="entry name" value="TatD-like"/>
</dbReference>
<dbReference type="GO" id="GO:0005829">
    <property type="term" value="C:cytosol"/>
    <property type="evidence" value="ECO:0007669"/>
    <property type="project" value="TreeGrafter"/>
</dbReference>
<keyword evidence="1" id="KW-0378">Hydrolase</keyword>